<dbReference type="GO" id="GO:0008253">
    <property type="term" value="F:5'-nucleotidase activity"/>
    <property type="evidence" value="ECO:0007669"/>
    <property type="project" value="UniProtKB-EC"/>
</dbReference>
<dbReference type="RefSeq" id="WP_406700986.1">
    <property type="nucleotide sequence ID" value="NZ_CP155447.1"/>
</dbReference>
<dbReference type="GO" id="GO:0046872">
    <property type="term" value="F:metal ion binding"/>
    <property type="evidence" value="ECO:0007669"/>
    <property type="project" value="UniProtKB-KW"/>
</dbReference>
<dbReference type="PANTHER" id="PTHR30457:SF0">
    <property type="entry name" value="PHOSPHATASE, PUTATIVE (AFU_ORTHOLOGUE AFUA_4G01070)-RELATED"/>
    <property type="match status" value="1"/>
</dbReference>
<evidence type="ECO:0000259" key="6">
    <source>
        <dbReference type="Pfam" id="PF01975"/>
    </source>
</evidence>
<dbReference type="AlphaFoldDB" id="A0AAU7CRR6"/>
<evidence type="ECO:0000256" key="1">
    <source>
        <dbReference type="ARBA" id="ARBA00000815"/>
    </source>
</evidence>
<dbReference type="InterPro" id="IPR036523">
    <property type="entry name" value="SurE-like_sf"/>
</dbReference>
<dbReference type="EC" id="3.1.3.5" evidence="3"/>
<dbReference type="SUPFAM" id="SSF64167">
    <property type="entry name" value="SurE-like"/>
    <property type="match status" value="1"/>
</dbReference>
<comment type="catalytic activity">
    <reaction evidence="1">
        <text>a ribonucleoside 5'-phosphate + H2O = a ribonucleoside + phosphate</text>
        <dbReference type="Rhea" id="RHEA:12484"/>
        <dbReference type="ChEBI" id="CHEBI:15377"/>
        <dbReference type="ChEBI" id="CHEBI:18254"/>
        <dbReference type="ChEBI" id="CHEBI:43474"/>
        <dbReference type="ChEBI" id="CHEBI:58043"/>
        <dbReference type="EC" id="3.1.3.5"/>
    </reaction>
</comment>
<reference evidence="7" key="1">
    <citation type="submission" date="2024-05" db="EMBL/GenBank/DDBJ databases">
        <title>Planctomycetes of the genus Singulisphaera possess chitinolytic capabilities.</title>
        <authorList>
            <person name="Ivanova A."/>
        </authorList>
    </citation>
    <scope>NUCLEOTIDE SEQUENCE</scope>
    <source>
        <strain evidence="7">Ch08T</strain>
    </source>
</reference>
<dbReference type="PANTHER" id="PTHR30457">
    <property type="entry name" value="5'-NUCLEOTIDASE SURE"/>
    <property type="match status" value="1"/>
</dbReference>
<dbReference type="NCBIfam" id="NF001493">
    <property type="entry name" value="PRK00346.2-3"/>
    <property type="match status" value="1"/>
</dbReference>
<evidence type="ECO:0000256" key="4">
    <source>
        <dbReference type="ARBA" id="ARBA00022723"/>
    </source>
</evidence>
<dbReference type="EMBL" id="CP155447">
    <property type="protein sequence ID" value="XBH08149.1"/>
    <property type="molecule type" value="Genomic_DNA"/>
</dbReference>
<protein>
    <recommendedName>
        <fullName evidence="3">5'-nucleotidase</fullName>
        <ecNumber evidence="3">3.1.3.5</ecNumber>
    </recommendedName>
</protein>
<sequence length="258" mass="27625">MKRRAMRNETTPNFVLTNDDGWDAPGLVALREAALPLGACRVVAPSGPYSGCGHRVTTHEPIAVRVGPAGEQIVDGTPADCVRLALHHLASDVTWFLSGINSGGNLGADVYHSGTVAAVREGVINGLPGIAISQYIARGRPLDWPRASRWTAQVLRVLLKRRWEPGTYWNVNLPHPEPGGPDPAIVFCPLDPSPLPLRYQVTGNVATYSGDYQTRARRPSSDVDVCFGGRISVTLIRLDGAPHEESGHGLVFDGGEGS</sequence>
<dbReference type="InterPro" id="IPR030048">
    <property type="entry name" value="SurE"/>
</dbReference>
<keyword evidence="4" id="KW-0479">Metal-binding</keyword>
<organism evidence="7">
    <name type="scientific">Singulisphaera sp. Ch08</name>
    <dbReference type="NCBI Taxonomy" id="3120278"/>
    <lineage>
        <taxon>Bacteria</taxon>
        <taxon>Pseudomonadati</taxon>
        <taxon>Planctomycetota</taxon>
        <taxon>Planctomycetia</taxon>
        <taxon>Isosphaerales</taxon>
        <taxon>Isosphaeraceae</taxon>
        <taxon>Singulisphaera</taxon>
    </lineage>
</organism>
<keyword evidence="5 7" id="KW-0378">Hydrolase</keyword>
<proteinExistence type="inferred from homology"/>
<dbReference type="InterPro" id="IPR002828">
    <property type="entry name" value="SurE-like_Pase/nucleotidase"/>
</dbReference>
<comment type="similarity">
    <text evidence="2">Belongs to the SurE nucleotidase family.</text>
</comment>
<evidence type="ECO:0000256" key="5">
    <source>
        <dbReference type="ARBA" id="ARBA00022801"/>
    </source>
</evidence>
<evidence type="ECO:0000256" key="3">
    <source>
        <dbReference type="ARBA" id="ARBA00012643"/>
    </source>
</evidence>
<name>A0AAU7CRR6_9BACT</name>
<feature type="domain" description="Survival protein SurE-like phosphatase/nucleotidase" evidence="6">
    <location>
        <begin position="15"/>
        <end position="176"/>
    </location>
</feature>
<gene>
    <name evidence="7" type="primary">surE</name>
    <name evidence="7" type="ORF">V5E97_19550</name>
</gene>
<accession>A0AAU7CRR6</accession>
<dbReference type="Pfam" id="PF01975">
    <property type="entry name" value="SurE"/>
    <property type="match status" value="1"/>
</dbReference>
<dbReference type="Gene3D" id="3.40.1210.10">
    <property type="entry name" value="Survival protein SurE-like phosphatase/nucleotidase"/>
    <property type="match status" value="1"/>
</dbReference>
<evidence type="ECO:0000256" key="2">
    <source>
        <dbReference type="ARBA" id="ARBA00011062"/>
    </source>
</evidence>
<dbReference type="NCBIfam" id="TIGR00087">
    <property type="entry name" value="surE"/>
    <property type="match status" value="1"/>
</dbReference>
<evidence type="ECO:0000313" key="7">
    <source>
        <dbReference type="EMBL" id="XBH08149.1"/>
    </source>
</evidence>